<name>A0A6J7VS60_9ZZZZ</name>
<reference evidence="1" key="1">
    <citation type="submission" date="2020-05" db="EMBL/GenBank/DDBJ databases">
        <authorList>
            <person name="Chiriac C."/>
            <person name="Salcher M."/>
            <person name="Ghai R."/>
            <person name="Kavagutti S V."/>
        </authorList>
    </citation>
    <scope>NUCLEOTIDE SEQUENCE</scope>
</reference>
<dbReference type="PANTHER" id="PTHR34987:SF4">
    <property type="entry name" value="ALPHA-L-RHAMNOSIDASE C-TERMINAL DOMAIN-CONTAINING PROTEIN"/>
    <property type="match status" value="1"/>
</dbReference>
<dbReference type="Gene3D" id="2.60.420.10">
    <property type="entry name" value="Maltose phosphorylase, domain 3"/>
    <property type="match status" value="1"/>
</dbReference>
<dbReference type="InterPro" id="IPR008928">
    <property type="entry name" value="6-hairpin_glycosidase_sf"/>
</dbReference>
<dbReference type="Gene3D" id="1.50.10.10">
    <property type="match status" value="1"/>
</dbReference>
<dbReference type="PANTHER" id="PTHR34987">
    <property type="entry name" value="C, PUTATIVE (AFU_ORTHOLOGUE AFUA_3G02880)-RELATED"/>
    <property type="match status" value="1"/>
</dbReference>
<dbReference type="SUPFAM" id="SSF48208">
    <property type="entry name" value="Six-hairpin glycosidases"/>
    <property type="match status" value="1"/>
</dbReference>
<dbReference type="AlphaFoldDB" id="A0A6J7VS60"/>
<organism evidence="1">
    <name type="scientific">freshwater metagenome</name>
    <dbReference type="NCBI Taxonomy" id="449393"/>
    <lineage>
        <taxon>unclassified sequences</taxon>
        <taxon>metagenomes</taxon>
        <taxon>ecological metagenomes</taxon>
    </lineage>
</organism>
<gene>
    <name evidence="1" type="ORF">UFOPK4424_00092</name>
</gene>
<proteinExistence type="predicted"/>
<accession>A0A6J7VS60</accession>
<dbReference type="EMBL" id="CAFBRW010000007">
    <property type="protein sequence ID" value="CAB5109626.1"/>
    <property type="molecule type" value="Genomic_DNA"/>
</dbReference>
<dbReference type="InterPro" id="IPR012341">
    <property type="entry name" value="6hp_glycosidase-like_sf"/>
</dbReference>
<evidence type="ECO:0000313" key="1">
    <source>
        <dbReference type="EMBL" id="CAB5109626.1"/>
    </source>
</evidence>
<sequence length="243" mass="27969">MQWLELIGKSDERKAWQGKYDEMCAFVSENLQAFPAKYHAYTLAARNAITSNEIAAPIIKDFISAGFPYNQSAKRLRDPLNVVEGAITPYFTNYSMPVLIDSGDGISAADIWRTNWGWMLEKGATTWWEVFDDRWSHCHYWSGAPTWQLSRYGLGLHPQLYSEGSSVVLRVNSFGLTRMKGRIHIPIAKWVDVEWKHVSDEEISYSITNTKEFVLYVHNEKVMLTPGEHHFSLKRKNGTDIFI</sequence>
<dbReference type="GO" id="GO:0005975">
    <property type="term" value="P:carbohydrate metabolic process"/>
    <property type="evidence" value="ECO:0007669"/>
    <property type="project" value="InterPro"/>
</dbReference>
<protein>
    <submittedName>
        <fullName evidence="1">Unannotated protein</fullName>
    </submittedName>
</protein>